<organism evidence="4 5">
    <name type="scientific">Sphingomonas gilva</name>
    <dbReference type="NCBI Taxonomy" id="2305907"/>
    <lineage>
        <taxon>Bacteria</taxon>
        <taxon>Pseudomonadati</taxon>
        <taxon>Pseudomonadota</taxon>
        <taxon>Alphaproteobacteria</taxon>
        <taxon>Sphingomonadales</taxon>
        <taxon>Sphingomonadaceae</taxon>
        <taxon>Sphingomonas</taxon>
    </lineage>
</organism>
<evidence type="ECO:0000256" key="1">
    <source>
        <dbReference type="ARBA" id="ARBA00022679"/>
    </source>
</evidence>
<name>A0A396RPA6_9SPHN</name>
<dbReference type="Proteomes" id="UP000266693">
    <property type="component" value="Unassembled WGS sequence"/>
</dbReference>
<dbReference type="PANTHER" id="PTHR43420:SF12">
    <property type="entry name" value="N-ACETYLTRANSFERASE DOMAIN-CONTAINING PROTEIN"/>
    <property type="match status" value="1"/>
</dbReference>
<dbReference type="GO" id="GO:0016747">
    <property type="term" value="F:acyltransferase activity, transferring groups other than amino-acyl groups"/>
    <property type="evidence" value="ECO:0007669"/>
    <property type="project" value="InterPro"/>
</dbReference>
<keyword evidence="1 4" id="KW-0808">Transferase</keyword>
<dbReference type="EMBL" id="QWLV01000002">
    <property type="protein sequence ID" value="RHW18278.1"/>
    <property type="molecule type" value="Genomic_DNA"/>
</dbReference>
<dbReference type="RefSeq" id="WP_118863467.1">
    <property type="nucleotide sequence ID" value="NZ_QWLV01000002.1"/>
</dbReference>
<evidence type="ECO:0000313" key="5">
    <source>
        <dbReference type="Proteomes" id="UP000266693"/>
    </source>
</evidence>
<evidence type="ECO:0000313" key="4">
    <source>
        <dbReference type="EMBL" id="RHW18278.1"/>
    </source>
</evidence>
<dbReference type="Pfam" id="PF13673">
    <property type="entry name" value="Acetyltransf_10"/>
    <property type="match status" value="1"/>
</dbReference>
<dbReference type="OrthoDB" id="9804026at2"/>
<dbReference type="SUPFAM" id="SSF55729">
    <property type="entry name" value="Acyl-CoA N-acyltransferases (Nat)"/>
    <property type="match status" value="1"/>
</dbReference>
<dbReference type="AlphaFoldDB" id="A0A396RPA6"/>
<evidence type="ECO:0000259" key="3">
    <source>
        <dbReference type="PROSITE" id="PS51186"/>
    </source>
</evidence>
<accession>A0A396RPA6</accession>
<keyword evidence="5" id="KW-1185">Reference proteome</keyword>
<protein>
    <submittedName>
        <fullName evidence="4">GNAT family N-acetyltransferase</fullName>
    </submittedName>
</protein>
<keyword evidence="2" id="KW-0012">Acyltransferase</keyword>
<dbReference type="PROSITE" id="PS51186">
    <property type="entry name" value="GNAT"/>
    <property type="match status" value="1"/>
</dbReference>
<dbReference type="InterPro" id="IPR016181">
    <property type="entry name" value="Acyl_CoA_acyltransferase"/>
</dbReference>
<feature type="domain" description="N-acetyltransferase" evidence="3">
    <location>
        <begin position="8"/>
        <end position="154"/>
    </location>
</feature>
<dbReference type="PANTHER" id="PTHR43420">
    <property type="entry name" value="ACETYLTRANSFERASE"/>
    <property type="match status" value="1"/>
</dbReference>
<evidence type="ECO:0000256" key="2">
    <source>
        <dbReference type="ARBA" id="ARBA00023315"/>
    </source>
</evidence>
<gene>
    <name evidence="4" type="ORF">D1610_07345</name>
</gene>
<dbReference type="InterPro" id="IPR000182">
    <property type="entry name" value="GNAT_dom"/>
</dbReference>
<proteinExistence type="predicted"/>
<sequence length="158" mass="17440">MATARAVIDIRRATRDDLPQVMSVMTAAFDPQYGEAWSESQLAGMLMGGAARLSVAYVARAPAGFALTRTVADETELMLLATHPDFRDQGVANALLRAAMDDARADGAETMFLEVRRGNSAERLYTRNGFANVGERREYYRGNKGQVFDARTFRRALI</sequence>
<reference evidence="4 5" key="1">
    <citation type="submission" date="2018-08" db="EMBL/GenBank/DDBJ databases">
        <title>The multiple taxonomic identification of Sphingomonas gilva.</title>
        <authorList>
            <person name="Zhu D."/>
            <person name="Zheng S."/>
        </authorList>
    </citation>
    <scope>NUCLEOTIDE SEQUENCE [LARGE SCALE GENOMIC DNA]</scope>
    <source>
        <strain evidence="4 5">ZDH117</strain>
    </source>
</reference>
<dbReference type="Gene3D" id="3.40.630.30">
    <property type="match status" value="1"/>
</dbReference>
<dbReference type="InterPro" id="IPR050680">
    <property type="entry name" value="YpeA/RimI_acetyltransf"/>
</dbReference>
<comment type="caution">
    <text evidence="4">The sequence shown here is derived from an EMBL/GenBank/DDBJ whole genome shotgun (WGS) entry which is preliminary data.</text>
</comment>
<dbReference type="CDD" id="cd04301">
    <property type="entry name" value="NAT_SF"/>
    <property type="match status" value="1"/>
</dbReference>